<gene>
    <name evidence="1" type="ORF">NPIL_667691</name>
</gene>
<dbReference type="AlphaFoldDB" id="A0A8X6Q2H0"/>
<sequence length="88" mass="9865">MKFQGSIPKEIRTITFSSSQNQLALSVSSSLRMENLEKNTIFFTEPNDTVLYATDNLGKMNTKKKIELLQNVRTPNTDAAFPPQGKLS</sequence>
<reference evidence="1" key="1">
    <citation type="submission" date="2020-08" db="EMBL/GenBank/DDBJ databases">
        <title>Multicomponent nature underlies the extraordinary mechanical properties of spider dragline silk.</title>
        <authorList>
            <person name="Kono N."/>
            <person name="Nakamura H."/>
            <person name="Mori M."/>
            <person name="Yoshida Y."/>
            <person name="Ohtoshi R."/>
            <person name="Malay A.D."/>
            <person name="Moran D.A.P."/>
            <person name="Tomita M."/>
            <person name="Numata K."/>
            <person name="Arakawa K."/>
        </authorList>
    </citation>
    <scope>NUCLEOTIDE SEQUENCE</scope>
</reference>
<proteinExistence type="predicted"/>
<keyword evidence="2" id="KW-1185">Reference proteome</keyword>
<comment type="caution">
    <text evidence="1">The sequence shown here is derived from an EMBL/GenBank/DDBJ whole genome shotgun (WGS) entry which is preliminary data.</text>
</comment>
<accession>A0A8X6Q2H0</accession>
<evidence type="ECO:0000313" key="2">
    <source>
        <dbReference type="Proteomes" id="UP000887013"/>
    </source>
</evidence>
<name>A0A8X6Q2H0_NEPPI</name>
<protein>
    <submittedName>
        <fullName evidence="1">Uncharacterized protein</fullName>
    </submittedName>
</protein>
<dbReference type="EMBL" id="BMAW01076791">
    <property type="protein sequence ID" value="GFU03128.1"/>
    <property type="molecule type" value="Genomic_DNA"/>
</dbReference>
<evidence type="ECO:0000313" key="1">
    <source>
        <dbReference type="EMBL" id="GFU03128.1"/>
    </source>
</evidence>
<organism evidence="1 2">
    <name type="scientific">Nephila pilipes</name>
    <name type="common">Giant wood spider</name>
    <name type="synonym">Nephila maculata</name>
    <dbReference type="NCBI Taxonomy" id="299642"/>
    <lineage>
        <taxon>Eukaryota</taxon>
        <taxon>Metazoa</taxon>
        <taxon>Ecdysozoa</taxon>
        <taxon>Arthropoda</taxon>
        <taxon>Chelicerata</taxon>
        <taxon>Arachnida</taxon>
        <taxon>Araneae</taxon>
        <taxon>Araneomorphae</taxon>
        <taxon>Entelegynae</taxon>
        <taxon>Araneoidea</taxon>
        <taxon>Nephilidae</taxon>
        <taxon>Nephila</taxon>
    </lineage>
</organism>
<dbReference type="Proteomes" id="UP000887013">
    <property type="component" value="Unassembled WGS sequence"/>
</dbReference>